<comment type="similarity">
    <text evidence="1">Belongs to the carbon-nitrogen hydrolase superfamily. NIT1/NIT2 family.</text>
</comment>
<dbReference type="PANTHER" id="PTHR23088">
    <property type="entry name" value="NITRILASE-RELATED"/>
    <property type="match status" value="1"/>
</dbReference>
<dbReference type="PANTHER" id="PTHR23088:SF27">
    <property type="entry name" value="DEAMINATED GLUTATHIONE AMIDASE"/>
    <property type="match status" value="1"/>
</dbReference>
<comment type="caution">
    <text evidence="3">The sequence shown here is derived from an EMBL/GenBank/DDBJ whole genome shotgun (WGS) entry which is preliminary data.</text>
</comment>
<dbReference type="InterPro" id="IPR001110">
    <property type="entry name" value="UPF0012_CS"/>
</dbReference>
<evidence type="ECO:0000256" key="1">
    <source>
        <dbReference type="ARBA" id="ARBA00010613"/>
    </source>
</evidence>
<dbReference type="GO" id="GO:0016787">
    <property type="term" value="F:hydrolase activity"/>
    <property type="evidence" value="ECO:0007669"/>
    <property type="project" value="UniProtKB-KW"/>
</dbReference>
<dbReference type="Pfam" id="PF00795">
    <property type="entry name" value="CN_hydrolase"/>
    <property type="match status" value="1"/>
</dbReference>
<gene>
    <name evidence="3" type="ORF">C8C76_13416</name>
</gene>
<organism evidence="3 4">
    <name type="scientific">Halanaerobium saccharolyticum</name>
    <dbReference type="NCBI Taxonomy" id="43595"/>
    <lineage>
        <taxon>Bacteria</taxon>
        <taxon>Bacillati</taxon>
        <taxon>Bacillota</taxon>
        <taxon>Clostridia</taxon>
        <taxon>Halanaerobiales</taxon>
        <taxon>Halanaerobiaceae</taxon>
        <taxon>Halanaerobium</taxon>
    </lineage>
</organism>
<dbReference type="OrthoDB" id="9811121at2"/>
<name>A0A2T5RGR0_9FIRM</name>
<dbReference type="InterPro" id="IPR036526">
    <property type="entry name" value="C-N_Hydrolase_sf"/>
</dbReference>
<dbReference type="Gene3D" id="3.60.110.10">
    <property type="entry name" value="Carbon-nitrogen hydrolase"/>
    <property type="match status" value="1"/>
</dbReference>
<dbReference type="PROSITE" id="PS50263">
    <property type="entry name" value="CN_HYDROLASE"/>
    <property type="match status" value="1"/>
</dbReference>
<keyword evidence="3" id="KW-0378">Hydrolase</keyword>
<dbReference type="CDD" id="cd07197">
    <property type="entry name" value="nitrilase"/>
    <property type="match status" value="1"/>
</dbReference>
<dbReference type="EMBL" id="QAXS01000034">
    <property type="protein sequence ID" value="PTV94087.1"/>
    <property type="molecule type" value="Genomic_DNA"/>
</dbReference>
<proteinExistence type="inferred from homology"/>
<dbReference type="Proteomes" id="UP000244089">
    <property type="component" value="Unassembled WGS sequence"/>
</dbReference>
<dbReference type="PROSITE" id="PS01227">
    <property type="entry name" value="UPF0012"/>
    <property type="match status" value="1"/>
</dbReference>
<reference evidence="3 4" key="1">
    <citation type="submission" date="2018-04" db="EMBL/GenBank/DDBJ databases">
        <title>Subsurface microbial communities from deep shales in Ohio and West Virginia, USA.</title>
        <authorList>
            <person name="Wrighton K."/>
        </authorList>
    </citation>
    <scope>NUCLEOTIDE SEQUENCE [LARGE SCALE GENOMIC DNA]</scope>
    <source>
        <strain evidence="3 4">WC1</strain>
    </source>
</reference>
<evidence type="ECO:0000313" key="4">
    <source>
        <dbReference type="Proteomes" id="UP000244089"/>
    </source>
</evidence>
<sequence length="289" mass="32623">MKVKIALGQIEPSTLKKEDNFKKMKNYIKKASNQNVNLIIFPELSLTGYNCGDDFFNISEKIPGPTVEKFEEIAKTNDIYVIWGMPEKGIDGVLYNDAVLVGPEGYIGKWRKHTLPGHATDKVGPGAFPDRRYFRAGSKSPVFETKIGKIGMMVCYDIYFPEISRLLTLKGADILVGISGSPSFEKDIFEPLVKARAMENAIWYAYCNLGGKEGDTEYWGGSTIIGPGDKDTKVPGEPIICKADYDKEDLVMGTIDYERTREFRPYFPVLRDIRLDFYEDLYKSAKEIT</sequence>
<accession>A0A2T5RGR0</accession>
<dbReference type="SUPFAM" id="SSF56317">
    <property type="entry name" value="Carbon-nitrogen hydrolase"/>
    <property type="match status" value="1"/>
</dbReference>
<feature type="domain" description="CN hydrolase" evidence="2">
    <location>
        <begin position="3"/>
        <end position="257"/>
    </location>
</feature>
<protein>
    <submittedName>
        <fullName evidence="3">Putative amidohydrolase</fullName>
    </submittedName>
</protein>
<evidence type="ECO:0000313" key="3">
    <source>
        <dbReference type="EMBL" id="PTV94087.1"/>
    </source>
</evidence>
<dbReference type="AlphaFoldDB" id="A0A2T5RGR0"/>
<dbReference type="InterPro" id="IPR003010">
    <property type="entry name" value="C-N_Hydrolase"/>
</dbReference>
<dbReference type="RefSeq" id="WP_108141903.1">
    <property type="nucleotide sequence ID" value="NZ_JBQPXQ010000006.1"/>
</dbReference>
<evidence type="ECO:0000259" key="2">
    <source>
        <dbReference type="PROSITE" id="PS50263"/>
    </source>
</evidence>